<keyword evidence="1" id="KW-0812">Transmembrane</keyword>
<dbReference type="STRING" id="23.BEL05_02760"/>
<dbReference type="Pfam" id="PF03929">
    <property type="entry name" value="PepSY_TM"/>
    <property type="match status" value="1"/>
</dbReference>
<dbReference type="InterPro" id="IPR005625">
    <property type="entry name" value="PepSY-ass_TM"/>
</dbReference>
<proteinExistence type="predicted"/>
<dbReference type="PANTHER" id="PTHR34219">
    <property type="entry name" value="IRON-REGULATED INNER MEMBRANE PROTEIN-RELATED"/>
    <property type="match status" value="1"/>
</dbReference>
<sequence length="528" mass="59563">MKETFFRSMSWLHTWAGLLVCWLLLVIFFAGTLSYFRHEITLWSKPELHSGILQSYSAQKVEQQLTQGQNYLNEQAPDARSWYIELPSTRKPYLSFNWQDFPEPGQRRGQFNQHQPSEDGQQVVTNVRDSKGGNFFYRLHFDLHYIPVGLARWIVGFATMFMLIALISGIVIHKRIFKDFFSFRRGKASRTWLDAHNISSVIALPYHLMITYTGLIALMFMYMPWGVLTNYDGDTKAFRQALNPTRVQIQPSGEPANLIAINTLLPQVRALWGDLPIKQVVISYPMDTNSRISFYQNSAQSVSEQKVAAIFSGVSGELLYATPDEHSTSRSTYDTMMALHTARFSNGLLRGLFFLSGLLGCAMIATGTLLWAVKITQKQQRQLALGAKPCIGLRLVNGLNLTLIAGLPLATAVFFYANRLIPSAIENRSQWEVHSFFITLGLIATVALIDGVSLKQSKIRWQQLAWACAALFAGIPLLNALTSPSNLWQNMQTQQWSLVGFDLLCVLSAIIMFMVARKLSSSHQQSAL</sequence>
<dbReference type="Proteomes" id="UP000095230">
    <property type="component" value="Unassembled WGS sequence"/>
</dbReference>
<protein>
    <submittedName>
        <fullName evidence="2">Peptidase</fullName>
    </submittedName>
</protein>
<feature type="transmembrane region" description="Helical" evidence="1">
    <location>
        <begin position="352"/>
        <end position="373"/>
    </location>
</feature>
<evidence type="ECO:0000256" key="1">
    <source>
        <dbReference type="SAM" id="Phobius"/>
    </source>
</evidence>
<organism evidence="2 3">
    <name type="scientific">Shewanella colwelliana</name>
    <name type="common">Alteromonas colwelliana</name>
    <dbReference type="NCBI Taxonomy" id="23"/>
    <lineage>
        <taxon>Bacteria</taxon>
        <taxon>Pseudomonadati</taxon>
        <taxon>Pseudomonadota</taxon>
        <taxon>Gammaproteobacteria</taxon>
        <taxon>Alteromonadales</taxon>
        <taxon>Shewanellaceae</taxon>
        <taxon>Shewanella</taxon>
    </lineage>
</organism>
<gene>
    <name evidence="2" type="ORF">BEL05_02760</name>
</gene>
<feature type="transmembrane region" description="Helical" evidence="1">
    <location>
        <begin position="433"/>
        <end position="452"/>
    </location>
</feature>
<feature type="transmembrane region" description="Helical" evidence="1">
    <location>
        <begin position="153"/>
        <end position="177"/>
    </location>
</feature>
<feature type="transmembrane region" description="Helical" evidence="1">
    <location>
        <begin position="495"/>
        <end position="516"/>
    </location>
</feature>
<dbReference type="EMBL" id="MCBT01000011">
    <property type="protein sequence ID" value="OEG75193.1"/>
    <property type="molecule type" value="Genomic_DNA"/>
</dbReference>
<evidence type="ECO:0000313" key="3">
    <source>
        <dbReference type="Proteomes" id="UP000095230"/>
    </source>
</evidence>
<dbReference type="RefSeq" id="WP_069670395.1">
    <property type="nucleotide sequence ID" value="NZ_MCBT01000011.1"/>
</dbReference>
<reference evidence="2 3" key="1">
    <citation type="submission" date="2016-07" db="EMBL/GenBank/DDBJ databases">
        <title>Whole-genome of two Shewanella species isolated from a digestive organ of sea cucumber Apostichopus japonicus Selenka 1867.</title>
        <authorList>
            <person name="Hong H.-H."/>
            <person name="Choi H."/>
            <person name="Cheon S."/>
            <person name="Oh J.-S."/>
            <person name="Lee H.-G."/>
            <person name="Park C."/>
        </authorList>
    </citation>
    <scope>NUCLEOTIDE SEQUENCE [LARGE SCALE GENOMIC DNA]</scope>
    <source>
        <strain evidence="2 3">CSB03KR</strain>
    </source>
</reference>
<feature type="transmembrane region" description="Helical" evidence="1">
    <location>
        <begin position="394"/>
        <end position="417"/>
    </location>
</feature>
<feature type="transmembrane region" description="Helical" evidence="1">
    <location>
        <begin position="464"/>
        <end position="483"/>
    </location>
</feature>
<dbReference type="PANTHER" id="PTHR34219:SF4">
    <property type="entry name" value="PEPSY DOMAIN-CONTAINING PROTEIN"/>
    <property type="match status" value="1"/>
</dbReference>
<keyword evidence="1" id="KW-1133">Transmembrane helix</keyword>
<accession>A0A1E5IZF5</accession>
<keyword evidence="1" id="KW-0472">Membrane</keyword>
<name>A0A1E5IZF5_SHECO</name>
<comment type="caution">
    <text evidence="2">The sequence shown here is derived from an EMBL/GenBank/DDBJ whole genome shotgun (WGS) entry which is preliminary data.</text>
</comment>
<dbReference type="OrthoDB" id="9776609at2"/>
<evidence type="ECO:0000313" key="2">
    <source>
        <dbReference type="EMBL" id="OEG75193.1"/>
    </source>
</evidence>
<feature type="transmembrane region" description="Helical" evidence="1">
    <location>
        <begin position="198"/>
        <end position="222"/>
    </location>
</feature>
<feature type="transmembrane region" description="Helical" evidence="1">
    <location>
        <begin position="12"/>
        <end position="36"/>
    </location>
</feature>
<dbReference type="AlphaFoldDB" id="A0A1E5IZF5"/>